<dbReference type="PRINTS" id="PR00691">
    <property type="entry name" value="ADHESINB"/>
</dbReference>
<dbReference type="GO" id="GO:0030313">
    <property type="term" value="C:cell envelope"/>
    <property type="evidence" value="ECO:0007669"/>
    <property type="project" value="UniProtKB-SubCell"/>
</dbReference>
<dbReference type="AlphaFoldDB" id="A0A518DN62"/>
<dbReference type="InterPro" id="IPR006129">
    <property type="entry name" value="AdhesinB"/>
</dbReference>
<keyword evidence="9" id="KW-1185">Reference proteome</keyword>
<evidence type="ECO:0000313" key="8">
    <source>
        <dbReference type="EMBL" id="QDU93261.1"/>
    </source>
</evidence>
<dbReference type="Pfam" id="PF01297">
    <property type="entry name" value="ZnuA"/>
    <property type="match status" value="1"/>
</dbReference>
<dbReference type="KEGG" id="lcre:Pla8534_10400"/>
<keyword evidence="8" id="KW-0449">Lipoprotein</keyword>
<proteinExistence type="inferred from homology"/>
<comment type="subcellular location">
    <subcellularLocation>
        <location evidence="1">Cell envelope</location>
    </subcellularLocation>
</comment>
<dbReference type="InterPro" id="IPR006128">
    <property type="entry name" value="Lipoprotein_PsaA-like"/>
</dbReference>
<name>A0A518DN62_9BACT</name>
<evidence type="ECO:0000256" key="6">
    <source>
        <dbReference type="RuleBase" id="RU003512"/>
    </source>
</evidence>
<dbReference type="GO" id="GO:0030001">
    <property type="term" value="P:metal ion transport"/>
    <property type="evidence" value="ECO:0007669"/>
    <property type="project" value="InterPro"/>
</dbReference>
<dbReference type="PANTHER" id="PTHR42953:SF1">
    <property type="entry name" value="METAL-BINDING PROTEIN HI_0362-RELATED"/>
    <property type="match status" value="1"/>
</dbReference>
<dbReference type="EMBL" id="CP036433">
    <property type="protein sequence ID" value="QDU93261.1"/>
    <property type="molecule type" value="Genomic_DNA"/>
</dbReference>
<dbReference type="PRINTS" id="PR00690">
    <property type="entry name" value="ADHESNFAMILY"/>
</dbReference>
<feature type="chain" id="PRO_5021710740" evidence="7">
    <location>
        <begin position="18"/>
        <end position="295"/>
    </location>
</feature>
<evidence type="ECO:0000313" key="9">
    <source>
        <dbReference type="Proteomes" id="UP000317648"/>
    </source>
</evidence>
<evidence type="ECO:0000256" key="4">
    <source>
        <dbReference type="ARBA" id="ARBA00022723"/>
    </source>
</evidence>
<gene>
    <name evidence="8" type="primary">psaA</name>
    <name evidence="8" type="ORF">Pla8534_10400</name>
</gene>
<evidence type="ECO:0000256" key="3">
    <source>
        <dbReference type="ARBA" id="ARBA00022448"/>
    </source>
</evidence>
<comment type="similarity">
    <text evidence="2 6">Belongs to the bacterial solute-binding protein 9 family.</text>
</comment>
<organism evidence="8 9">
    <name type="scientific">Lignipirellula cremea</name>
    <dbReference type="NCBI Taxonomy" id="2528010"/>
    <lineage>
        <taxon>Bacteria</taxon>
        <taxon>Pseudomonadati</taxon>
        <taxon>Planctomycetota</taxon>
        <taxon>Planctomycetia</taxon>
        <taxon>Pirellulales</taxon>
        <taxon>Pirellulaceae</taxon>
        <taxon>Lignipirellula</taxon>
    </lineage>
</organism>
<dbReference type="GO" id="GO:0046872">
    <property type="term" value="F:metal ion binding"/>
    <property type="evidence" value="ECO:0007669"/>
    <property type="project" value="UniProtKB-KW"/>
</dbReference>
<dbReference type="InterPro" id="IPR006127">
    <property type="entry name" value="ZnuA-like"/>
</dbReference>
<evidence type="ECO:0000256" key="2">
    <source>
        <dbReference type="ARBA" id="ARBA00011028"/>
    </source>
</evidence>
<keyword evidence="5 7" id="KW-0732">Signal</keyword>
<dbReference type="InterPro" id="IPR050492">
    <property type="entry name" value="Bact_metal-bind_prot9"/>
</dbReference>
<reference evidence="8 9" key="1">
    <citation type="submission" date="2019-02" db="EMBL/GenBank/DDBJ databases">
        <title>Deep-cultivation of Planctomycetes and their phenomic and genomic characterization uncovers novel biology.</title>
        <authorList>
            <person name="Wiegand S."/>
            <person name="Jogler M."/>
            <person name="Boedeker C."/>
            <person name="Pinto D."/>
            <person name="Vollmers J."/>
            <person name="Rivas-Marin E."/>
            <person name="Kohn T."/>
            <person name="Peeters S.H."/>
            <person name="Heuer A."/>
            <person name="Rast P."/>
            <person name="Oberbeckmann S."/>
            <person name="Bunk B."/>
            <person name="Jeske O."/>
            <person name="Meyerdierks A."/>
            <person name="Storesund J.E."/>
            <person name="Kallscheuer N."/>
            <person name="Luecker S."/>
            <person name="Lage O.M."/>
            <person name="Pohl T."/>
            <person name="Merkel B.J."/>
            <person name="Hornburger P."/>
            <person name="Mueller R.-W."/>
            <person name="Bruemmer F."/>
            <person name="Labrenz M."/>
            <person name="Spormann A.M."/>
            <person name="Op den Camp H."/>
            <person name="Overmann J."/>
            <person name="Amann R."/>
            <person name="Jetten M.S.M."/>
            <person name="Mascher T."/>
            <person name="Medema M.H."/>
            <person name="Devos D.P."/>
            <person name="Kaster A.-K."/>
            <person name="Ovreas L."/>
            <person name="Rohde M."/>
            <person name="Galperin M.Y."/>
            <person name="Jogler C."/>
        </authorList>
    </citation>
    <scope>NUCLEOTIDE SEQUENCE [LARGE SCALE GENOMIC DNA]</scope>
    <source>
        <strain evidence="8 9">Pla85_3_4</strain>
    </source>
</reference>
<dbReference type="Proteomes" id="UP000317648">
    <property type="component" value="Chromosome"/>
</dbReference>
<dbReference type="SUPFAM" id="SSF53807">
    <property type="entry name" value="Helical backbone' metal receptor"/>
    <property type="match status" value="1"/>
</dbReference>
<keyword evidence="4" id="KW-0479">Metal-binding</keyword>
<feature type="signal peptide" evidence="7">
    <location>
        <begin position="1"/>
        <end position="17"/>
    </location>
</feature>
<evidence type="ECO:0000256" key="7">
    <source>
        <dbReference type="SAM" id="SignalP"/>
    </source>
</evidence>
<keyword evidence="3 6" id="KW-0813">Transport</keyword>
<evidence type="ECO:0000256" key="1">
    <source>
        <dbReference type="ARBA" id="ARBA00004196"/>
    </source>
</evidence>
<dbReference type="Gene3D" id="3.40.50.1980">
    <property type="entry name" value="Nitrogenase molybdenum iron protein domain"/>
    <property type="match status" value="2"/>
</dbReference>
<accession>A0A518DN62</accession>
<dbReference type="PANTHER" id="PTHR42953">
    <property type="entry name" value="HIGH-AFFINITY ZINC UPTAKE SYSTEM PROTEIN ZNUA-RELATED"/>
    <property type="match status" value="1"/>
</dbReference>
<protein>
    <submittedName>
        <fullName evidence="8">Manganese ABC transporter substrate-binding lipoprotein</fullName>
    </submittedName>
</protein>
<evidence type="ECO:0000256" key="5">
    <source>
        <dbReference type="ARBA" id="ARBA00022729"/>
    </source>
</evidence>
<dbReference type="GO" id="GO:0007155">
    <property type="term" value="P:cell adhesion"/>
    <property type="evidence" value="ECO:0007669"/>
    <property type="project" value="InterPro"/>
</dbReference>
<sequence precursor="true">MWLVALLMLLSAGLLQGQEGKRLLAVCSTTQVADFTRQVVGDRWEVRSILAPGQDPHVYEIKPGDSQLVSQADLCVENGWHLEGKEWMSKLAHGANKPLVTGVEGLEPLKIEGEGITLQDPHAWFTPLNAATYVRNIVRGVSTIDPEHKAEYEARAELYLNQLRTLHLWIQRQVSQLPPSQRVLVTSHDAFGYFCAGYGFVSKSPTGWSTGDEVGGGATPERQRQVAESLRQFGVKAIFVETSVNPKLIRQIANDAGVQIGGELYSDSMGPPGSAGETYIGMMRENVLTIVHALK</sequence>